<comment type="caution">
    <text evidence="1">The sequence shown here is derived from an EMBL/GenBank/DDBJ whole genome shotgun (WGS) entry which is preliminary data.</text>
</comment>
<evidence type="ECO:0000313" key="1">
    <source>
        <dbReference type="EMBL" id="KAK3060645.1"/>
    </source>
</evidence>
<proteinExistence type="predicted"/>
<sequence>MNSKVTVLPASGISFKNIEKLMADSRYQGFPIVEDRASMVLIGYIGRTELRFGLDKAKKVQLARPDAQINFQPSVDRPAVTPPASDPSVSFDMMAATAGENTADLSRYADFTPLTVHPHLPLETVMELFKKMGPRVILVEHRGKLTGLVTVKDCLKYQFKVEAEENPRDEGTMNERQEKLWGWIRIAGKWVAEKVEGLSKGRIRMGNGPVRLSSSDGSERPSNEASLTSGRVSGDDRSPDAGVELQDRDSPR</sequence>
<evidence type="ECO:0000313" key="2">
    <source>
        <dbReference type="Proteomes" id="UP001186974"/>
    </source>
</evidence>
<gene>
    <name evidence="1" type="ORF">LTS18_008077</name>
</gene>
<protein>
    <submittedName>
        <fullName evidence="1">Uncharacterized protein</fullName>
    </submittedName>
</protein>
<keyword evidence="2" id="KW-1185">Reference proteome</keyword>
<name>A0ACC3D209_9PEZI</name>
<reference evidence="1" key="1">
    <citation type="submission" date="2024-09" db="EMBL/GenBank/DDBJ databases">
        <title>Black Yeasts Isolated from many extreme environments.</title>
        <authorList>
            <person name="Coleine C."/>
            <person name="Stajich J.E."/>
            <person name="Selbmann L."/>
        </authorList>
    </citation>
    <scope>NUCLEOTIDE SEQUENCE</scope>
    <source>
        <strain evidence="1">CCFEE 5737</strain>
    </source>
</reference>
<dbReference type="Proteomes" id="UP001186974">
    <property type="component" value="Unassembled WGS sequence"/>
</dbReference>
<accession>A0ACC3D209</accession>
<dbReference type="EMBL" id="JAWDJW010008404">
    <property type="protein sequence ID" value="KAK3060645.1"/>
    <property type="molecule type" value="Genomic_DNA"/>
</dbReference>
<organism evidence="1 2">
    <name type="scientific">Coniosporium uncinatum</name>
    <dbReference type="NCBI Taxonomy" id="93489"/>
    <lineage>
        <taxon>Eukaryota</taxon>
        <taxon>Fungi</taxon>
        <taxon>Dikarya</taxon>
        <taxon>Ascomycota</taxon>
        <taxon>Pezizomycotina</taxon>
        <taxon>Dothideomycetes</taxon>
        <taxon>Dothideomycetes incertae sedis</taxon>
        <taxon>Coniosporium</taxon>
    </lineage>
</organism>